<dbReference type="GO" id="GO:0019346">
    <property type="term" value="P:transsulfuration"/>
    <property type="evidence" value="ECO:0007669"/>
    <property type="project" value="InterPro"/>
</dbReference>
<dbReference type="InterPro" id="IPR015424">
    <property type="entry name" value="PyrdxlP-dep_Trfase"/>
</dbReference>
<feature type="non-terminal residue" evidence="4">
    <location>
        <position position="1"/>
    </location>
</feature>
<evidence type="ECO:0000256" key="2">
    <source>
        <dbReference type="ARBA" id="ARBA00022898"/>
    </source>
</evidence>
<gene>
    <name evidence="4" type="ORF">KIC69_09340</name>
</gene>
<keyword evidence="4" id="KW-0808">Transferase</keyword>
<dbReference type="Pfam" id="PF01053">
    <property type="entry name" value="Cys_Met_Meta_PP"/>
    <property type="match status" value="1"/>
</dbReference>
<proteinExistence type="inferred from homology"/>
<comment type="caution">
    <text evidence="4">The sequence shown here is derived from an EMBL/GenBank/DDBJ whole genome shotgun (WGS) entry which is preliminary data.</text>
</comment>
<evidence type="ECO:0000313" key="4">
    <source>
        <dbReference type="EMBL" id="MBS5831012.1"/>
    </source>
</evidence>
<name>A0A9E1BDW6_9BACT</name>
<sequence length="26" mass="2926">LRLAIGIENVDDLIADLDQAFKKAKR</sequence>
<accession>A0A9E1BDW6</accession>
<protein>
    <submittedName>
        <fullName evidence="4">PLP-dependent transferase</fullName>
    </submittedName>
</protein>
<keyword evidence="2 3" id="KW-0663">Pyridoxal phosphate</keyword>
<evidence type="ECO:0000256" key="3">
    <source>
        <dbReference type="RuleBase" id="RU362118"/>
    </source>
</evidence>
<dbReference type="GO" id="GO:0016740">
    <property type="term" value="F:transferase activity"/>
    <property type="evidence" value="ECO:0007669"/>
    <property type="project" value="UniProtKB-KW"/>
</dbReference>
<dbReference type="GO" id="GO:0030170">
    <property type="term" value="F:pyridoxal phosphate binding"/>
    <property type="evidence" value="ECO:0007669"/>
    <property type="project" value="InterPro"/>
</dbReference>
<dbReference type="EMBL" id="JAHAKR010000541">
    <property type="protein sequence ID" value="MBS5831012.1"/>
    <property type="molecule type" value="Genomic_DNA"/>
</dbReference>
<evidence type="ECO:0000313" key="5">
    <source>
        <dbReference type="Proteomes" id="UP000824019"/>
    </source>
</evidence>
<comment type="similarity">
    <text evidence="3">Belongs to the trans-sulfuration enzymes family.</text>
</comment>
<dbReference type="Proteomes" id="UP000824019">
    <property type="component" value="Unassembled WGS sequence"/>
</dbReference>
<comment type="cofactor">
    <cofactor evidence="1 3">
        <name>pyridoxal 5'-phosphate</name>
        <dbReference type="ChEBI" id="CHEBI:597326"/>
    </cofactor>
</comment>
<dbReference type="SUPFAM" id="SSF53383">
    <property type="entry name" value="PLP-dependent transferases"/>
    <property type="match status" value="1"/>
</dbReference>
<dbReference type="InterPro" id="IPR015422">
    <property type="entry name" value="PyrdxlP-dep_Trfase_small"/>
</dbReference>
<dbReference type="Gene3D" id="3.90.1150.10">
    <property type="entry name" value="Aspartate Aminotransferase, domain 1"/>
    <property type="match status" value="1"/>
</dbReference>
<organism evidence="4 5">
    <name type="scientific">Campylobacter concisus</name>
    <dbReference type="NCBI Taxonomy" id="199"/>
    <lineage>
        <taxon>Bacteria</taxon>
        <taxon>Pseudomonadati</taxon>
        <taxon>Campylobacterota</taxon>
        <taxon>Epsilonproteobacteria</taxon>
        <taxon>Campylobacterales</taxon>
        <taxon>Campylobacteraceae</taxon>
        <taxon>Campylobacter</taxon>
    </lineage>
</organism>
<dbReference type="AlphaFoldDB" id="A0A9E1BDW6"/>
<reference evidence="4" key="1">
    <citation type="submission" date="2021-02" db="EMBL/GenBank/DDBJ databases">
        <title>Infant gut strain persistence is associated with maternal origin, phylogeny, and functional potential including surface adhesion and iron acquisition.</title>
        <authorList>
            <person name="Lou Y.C."/>
        </authorList>
    </citation>
    <scope>NUCLEOTIDE SEQUENCE</scope>
    <source>
        <strain evidence="4">L3_101_000G1_dasL3_101_000G1_concoct_7_sub</strain>
    </source>
</reference>
<evidence type="ECO:0000256" key="1">
    <source>
        <dbReference type="ARBA" id="ARBA00001933"/>
    </source>
</evidence>
<dbReference type="InterPro" id="IPR000277">
    <property type="entry name" value="Cys/Met-Metab_PyrdxlP-dep_enz"/>
</dbReference>